<name>A0A4P9WUP5_9FUNG</name>
<organism evidence="2 3">
    <name type="scientific">Caulochytrium protostelioides</name>
    <dbReference type="NCBI Taxonomy" id="1555241"/>
    <lineage>
        <taxon>Eukaryota</taxon>
        <taxon>Fungi</taxon>
        <taxon>Fungi incertae sedis</taxon>
        <taxon>Chytridiomycota</taxon>
        <taxon>Chytridiomycota incertae sedis</taxon>
        <taxon>Chytridiomycetes</taxon>
        <taxon>Caulochytriales</taxon>
        <taxon>Caulochytriaceae</taxon>
        <taxon>Caulochytrium</taxon>
    </lineage>
</organism>
<feature type="domain" description="DNA2/NAM7 helicase-like C-terminal" evidence="1">
    <location>
        <begin position="12"/>
        <end position="61"/>
    </location>
</feature>
<dbReference type="InterPro" id="IPR027417">
    <property type="entry name" value="P-loop_NTPase"/>
</dbReference>
<evidence type="ECO:0000259" key="1">
    <source>
        <dbReference type="Pfam" id="PF13087"/>
    </source>
</evidence>
<evidence type="ECO:0000313" key="2">
    <source>
        <dbReference type="EMBL" id="RKO95130.1"/>
    </source>
</evidence>
<dbReference type="SUPFAM" id="SSF52540">
    <property type="entry name" value="P-loop containing nucleoside triphosphate hydrolases"/>
    <property type="match status" value="1"/>
</dbReference>
<dbReference type="InterPro" id="IPR041679">
    <property type="entry name" value="DNA2/NAM7-like_C"/>
</dbReference>
<sequence>VRSREALQRGFGTSLFKRLSEAHPDAVSELTLQYRMNADIMALSNTLVYDHKLRCGTSLIAQQ</sequence>
<reference evidence="3" key="1">
    <citation type="journal article" date="2018" name="Nat. Microbiol.">
        <title>Leveraging single-cell genomics to expand the fungal tree of life.</title>
        <authorList>
            <person name="Ahrendt S.R."/>
            <person name="Quandt C.A."/>
            <person name="Ciobanu D."/>
            <person name="Clum A."/>
            <person name="Salamov A."/>
            <person name="Andreopoulos B."/>
            <person name="Cheng J.F."/>
            <person name="Woyke T."/>
            <person name="Pelin A."/>
            <person name="Henrissat B."/>
            <person name="Reynolds N.K."/>
            <person name="Benny G.L."/>
            <person name="Smith M.E."/>
            <person name="James T.Y."/>
            <person name="Grigoriev I.V."/>
        </authorList>
    </citation>
    <scope>NUCLEOTIDE SEQUENCE [LARGE SCALE GENOMIC DNA]</scope>
    <source>
        <strain evidence="3">ATCC 52028</strain>
    </source>
</reference>
<dbReference type="Proteomes" id="UP000268535">
    <property type="component" value="Unassembled WGS sequence"/>
</dbReference>
<gene>
    <name evidence="2" type="ORF">CAUPRSCDRAFT_4452</name>
</gene>
<accession>A0A4P9WUP5</accession>
<dbReference type="EMBL" id="ML012900">
    <property type="protein sequence ID" value="RKO95130.1"/>
    <property type="molecule type" value="Genomic_DNA"/>
</dbReference>
<dbReference type="AlphaFoldDB" id="A0A4P9WUP5"/>
<dbReference type="Pfam" id="PF13087">
    <property type="entry name" value="AAA_12"/>
    <property type="match status" value="1"/>
</dbReference>
<protein>
    <recommendedName>
        <fullName evidence="1">DNA2/NAM7 helicase-like C-terminal domain-containing protein</fullName>
    </recommendedName>
</protein>
<evidence type="ECO:0000313" key="3">
    <source>
        <dbReference type="Proteomes" id="UP000268535"/>
    </source>
</evidence>
<feature type="non-terminal residue" evidence="2">
    <location>
        <position position="63"/>
    </location>
</feature>
<feature type="non-terminal residue" evidence="2">
    <location>
        <position position="1"/>
    </location>
</feature>
<proteinExistence type="predicted"/>